<dbReference type="PANTHER" id="PTHR33362">
    <property type="entry name" value="SIALIC ACID TRAP TRANSPORTER PERMEASE PROTEIN SIAT-RELATED"/>
    <property type="match status" value="1"/>
</dbReference>
<keyword evidence="3" id="KW-0997">Cell inner membrane</keyword>
<protein>
    <submittedName>
        <fullName evidence="9">TRAP transporter, DctM subunit</fullName>
    </submittedName>
</protein>
<dbReference type="NCBIfam" id="TIGR00786">
    <property type="entry name" value="dctM"/>
    <property type="match status" value="1"/>
</dbReference>
<organism evidence="9 10">
    <name type="scientific">Actinoalloteichus caeruleus DSM 43889</name>
    <dbReference type="NCBI Taxonomy" id="1120930"/>
    <lineage>
        <taxon>Bacteria</taxon>
        <taxon>Bacillati</taxon>
        <taxon>Actinomycetota</taxon>
        <taxon>Actinomycetes</taxon>
        <taxon>Pseudonocardiales</taxon>
        <taxon>Pseudonocardiaceae</taxon>
        <taxon>Actinoalloteichus</taxon>
        <taxon>Actinoalloteichus cyanogriseus</taxon>
    </lineage>
</organism>
<evidence type="ECO:0000256" key="1">
    <source>
        <dbReference type="ARBA" id="ARBA00004429"/>
    </source>
</evidence>
<feature type="transmembrane region" description="Helical" evidence="7">
    <location>
        <begin position="215"/>
        <end position="237"/>
    </location>
</feature>
<evidence type="ECO:0000313" key="10">
    <source>
        <dbReference type="Proteomes" id="UP000791080"/>
    </source>
</evidence>
<evidence type="ECO:0000256" key="4">
    <source>
        <dbReference type="ARBA" id="ARBA00022692"/>
    </source>
</evidence>
<evidence type="ECO:0000256" key="2">
    <source>
        <dbReference type="ARBA" id="ARBA00022475"/>
    </source>
</evidence>
<proteinExistence type="predicted"/>
<reference evidence="9 10" key="1">
    <citation type="submission" date="2013-07" db="EMBL/GenBank/DDBJ databases">
        <authorList>
            <consortium name="DOE Joint Genome Institute"/>
            <person name="Reeve W."/>
            <person name="Huntemann M."/>
            <person name="Han J."/>
            <person name="Chen A."/>
            <person name="Kyrpides N."/>
            <person name="Mavromatis K."/>
            <person name="Markowitz V."/>
            <person name="Palaniappan K."/>
            <person name="Ivanova N."/>
            <person name="Schaumberg A."/>
            <person name="Pati A."/>
            <person name="Liolios K."/>
            <person name="Nordberg H.P."/>
            <person name="Cantor M.N."/>
            <person name="Hua S.X."/>
            <person name="Woyke T."/>
        </authorList>
    </citation>
    <scope>NUCLEOTIDE SEQUENCE [LARGE SCALE GENOMIC DNA]</scope>
    <source>
        <strain evidence="9 10">DSM 43889</strain>
    </source>
</reference>
<reference evidence="9 10" key="2">
    <citation type="submission" date="2022-06" db="EMBL/GenBank/DDBJ databases">
        <title>Genomic Encyclopedia of Type Strains, Phase I: the one thousand microbial genomes (KMG-I) project.</title>
        <authorList>
            <person name="Kyrpides N."/>
        </authorList>
    </citation>
    <scope>NUCLEOTIDE SEQUENCE [LARGE SCALE GENOMIC DNA]</scope>
    <source>
        <strain evidence="9 10">DSM 43889</strain>
    </source>
</reference>
<feature type="transmembrane region" description="Helical" evidence="7">
    <location>
        <begin position="396"/>
        <end position="421"/>
    </location>
</feature>
<keyword evidence="4 7" id="KW-0812">Transmembrane</keyword>
<feature type="transmembrane region" description="Helical" evidence="7">
    <location>
        <begin position="361"/>
        <end position="384"/>
    </location>
</feature>
<evidence type="ECO:0000256" key="6">
    <source>
        <dbReference type="ARBA" id="ARBA00023136"/>
    </source>
</evidence>
<comment type="subcellular location">
    <subcellularLocation>
        <location evidence="1">Cell inner membrane</location>
        <topology evidence="1">Multi-pass membrane protein</topology>
    </subcellularLocation>
</comment>
<sequence>MIEVGIAFLVFFVLLAVSVPVAFSILTATVVGLLLIGDFPLQIVAQTAFSPSTDFMLLAIPFFILTGDLLAGGKLGQRAIGLATRVIGRFRGGLGHASIATSLAFSGVSGSAVADASGLGNVLIPWTKREGYPAPFAAAVNSSTSIIGVILPPSIPLILYASVSGASVAALFIAGIVPGILLALAYVVVCWWVAWRKDYPRKKVKLSWSGVLKDIVVITPAILLPIILIRVVLFGGIATVTEVAVLAALYAVLVRLVIYRDLTLRMLTKSLVNTAAATGVVMLLIMVSSSLSWLLTVEEVPPKLATFFLDNVSSAVLILLIMNVIMLVVGAFLDMSPAILLLTPVLLPLAAGIGLDPVHLGIIVVLNLAIGLFTPPVGTTLYISTSIAGIKIERTVVALVPFYLAALAVLALVTYVPALIITP</sequence>
<dbReference type="InterPro" id="IPR010656">
    <property type="entry name" value="DctM"/>
</dbReference>
<gene>
    <name evidence="9" type="ORF">G443_000649</name>
</gene>
<dbReference type="Pfam" id="PF06808">
    <property type="entry name" value="DctM"/>
    <property type="match status" value="1"/>
</dbReference>
<dbReference type="InterPro" id="IPR004681">
    <property type="entry name" value="TRAP_DctM"/>
</dbReference>
<evidence type="ECO:0000256" key="7">
    <source>
        <dbReference type="SAM" id="Phobius"/>
    </source>
</evidence>
<feature type="transmembrane region" description="Helical" evidence="7">
    <location>
        <begin position="136"/>
        <end position="163"/>
    </location>
</feature>
<feature type="transmembrane region" description="Helical" evidence="7">
    <location>
        <begin position="315"/>
        <end position="333"/>
    </location>
</feature>
<dbReference type="Proteomes" id="UP000791080">
    <property type="component" value="Unassembled WGS sequence"/>
</dbReference>
<feature type="transmembrane region" description="Helical" evidence="7">
    <location>
        <begin position="338"/>
        <end position="355"/>
    </location>
</feature>
<feature type="transmembrane region" description="Helical" evidence="7">
    <location>
        <begin position="169"/>
        <end position="194"/>
    </location>
</feature>
<feature type="transmembrane region" description="Helical" evidence="7">
    <location>
        <begin position="271"/>
        <end position="295"/>
    </location>
</feature>
<keyword evidence="2" id="KW-1003">Cell membrane</keyword>
<evidence type="ECO:0000313" key="9">
    <source>
        <dbReference type="EMBL" id="MCP2330379.1"/>
    </source>
</evidence>
<keyword evidence="6 7" id="KW-0472">Membrane</keyword>
<comment type="caution">
    <text evidence="9">The sequence shown here is derived from an EMBL/GenBank/DDBJ whole genome shotgun (WGS) entry which is preliminary data.</text>
</comment>
<dbReference type="PANTHER" id="PTHR33362:SF2">
    <property type="entry name" value="TRAP TRANSPORTER LARGE PERMEASE PROTEIN"/>
    <property type="match status" value="1"/>
</dbReference>
<evidence type="ECO:0000259" key="8">
    <source>
        <dbReference type="Pfam" id="PF06808"/>
    </source>
</evidence>
<name>A0ABT1JDM1_ACTCY</name>
<dbReference type="PIRSF" id="PIRSF006066">
    <property type="entry name" value="HI0050"/>
    <property type="match status" value="1"/>
</dbReference>
<evidence type="ECO:0000256" key="5">
    <source>
        <dbReference type="ARBA" id="ARBA00022989"/>
    </source>
</evidence>
<dbReference type="EMBL" id="AUBJ02000001">
    <property type="protein sequence ID" value="MCP2330379.1"/>
    <property type="molecule type" value="Genomic_DNA"/>
</dbReference>
<feature type="transmembrane region" description="Helical" evidence="7">
    <location>
        <begin position="7"/>
        <end position="35"/>
    </location>
</feature>
<feature type="domain" description="TRAP C4-dicarboxylate transport system permease DctM subunit" evidence="8">
    <location>
        <begin position="8"/>
        <end position="419"/>
    </location>
</feature>
<accession>A0ABT1JDM1</accession>
<keyword evidence="10" id="KW-1185">Reference proteome</keyword>
<keyword evidence="5 7" id="KW-1133">Transmembrane helix</keyword>
<dbReference type="RefSeq" id="WP_051313701.1">
    <property type="nucleotide sequence ID" value="NZ_AUBJ02000001.1"/>
</dbReference>
<feature type="transmembrane region" description="Helical" evidence="7">
    <location>
        <begin position="243"/>
        <end position="259"/>
    </location>
</feature>
<feature type="transmembrane region" description="Helical" evidence="7">
    <location>
        <begin position="55"/>
        <end position="75"/>
    </location>
</feature>
<evidence type="ECO:0000256" key="3">
    <source>
        <dbReference type="ARBA" id="ARBA00022519"/>
    </source>
</evidence>